<dbReference type="PANTHER" id="PTHR43976">
    <property type="entry name" value="SHORT CHAIN DEHYDROGENASE"/>
    <property type="match status" value="1"/>
</dbReference>
<dbReference type="Pfam" id="PF00106">
    <property type="entry name" value="adh_short"/>
    <property type="match status" value="1"/>
</dbReference>
<organism evidence="4 5">
    <name type="scientific">Paenibacillus borealis</name>
    <dbReference type="NCBI Taxonomy" id="160799"/>
    <lineage>
        <taxon>Bacteria</taxon>
        <taxon>Bacillati</taxon>
        <taxon>Bacillota</taxon>
        <taxon>Bacilli</taxon>
        <taxon>Bacillales</taxon>
        <taxon>Paenibacillaceae</taxon>
        <taxon>Paenibacillus</taxon>
    </lineage>
</organism>
<evidence type="ECO:0000313" key="5">
    <source>
        <dbReference type="Proteomes" id="UP000029518"/>
    </source>
</evidence>
<protein>
    <submittedName>
        <fullName evidence="4">Short-chain dehydrogenase</fullName>
    </submittedName>
</protein>
<dbReference type="AlphaFoldDB" id="A0A089LAY7"/>
<evidence type="ECO:0000256" key="1">
    <source>
        <dbReference type="ARBA" id="ARBA00006484"/>
    </source>
</evidence>
<dbReference type="InterPro" id="IPR002347">
    <property type="entry name" value="SDR_fam"/>
</dbReference>
<dbReference type="Proteomes" id="UP000029518">
    <property type="component" value="Chromosome"/>
</dbReference>
<dbReference type="InterPro" id="IPR020904">
    <property type="entry name" value="Sc_DH/Rdtase_CS"/>
</dbReference>
<name>A0A089LAY7_PAEBO</name>
<dbReference type="KEGG" id="pbd:PBOR_10220"/>
<proteinExistence type="inferred from homology"/>
<evidence type="ECO:0000256" key="3">
    <source>
        <dbReference type="RuleBase" id="RU000363"/>
    </source>
</evidence>
<dbReference type="PANTHER" id="PTHR43976:SF16">
    <property type="entry name" value="SHORT-CHAIN DEHYDROGENASE_REDUCTASE FAMILY PROTEIN"/>
    <property type="match status" value="1"/>
</dbReference>
<dbReference type="EMBL" id="CP009285">
    <property type="protein sequence ID" value="AIQ57265.1"/>
    <property type="molecule type" value="Genomic_DNA"/>
</dbReference>
<sequence length="284" mass="31068">MTQTVLITGSSTGLGNTTAKKFAKEGWNVVATMRKPDQSLTEDNPERIFVTELDVTKPASIEAAIAAGISRFGRIDAVVNNAGISILSIFEATPMDVTRAIFETNVFGVMNVIQAITPYFRMQGGGTIINITSNVGFASNPLLAVYVSTKHAIEGLSESLAYELESQNISVKLVEPGAMITTNFSSNTMAATQNLSVPQAYQPYFEHMMNCMLDYPFESSDENQAADQVYAAACDPSDRLRYLAGPDAEETAKLRWSQSEEKYMSTMRELLGQTAWRNRQAGIQ</sequence>
<accession>A0A089LAY7</accession>
<dbReference type="GO" id="GO:0016491">
    <property type="term" value="F:oxidoreductase activity"/>
    <property type="evidence" value="ECO:0007669"/>
    <property type="project" value="UniProtKB-KW"/>
</dbReference>
<dbReference type="PRINTS" id="PR00081">
    <property type="entry name" value="GDHRDH"/>
</dbReference>
<comment type="similarity">
    <text evidence="1 3">Belongs to the short-chain dehydrogenases/reductases (SDR) family.</text>
</comment>
<reference evidence="4" key="1">
    <citation type="submission" date="2014-08" db="EMBL/GenBank/DDBJ databases">
        <title>Comparative genomics of the Paenibacillus odorifer group.</title>
        <authorList>
            <person name="den Bakker H.C."/>
            <person name="Tsai Y.-C.Y.-C."/>
            <person name="Martin N."/>
            <person name="Korlach J."/>
            <person name="Wiedmann M."/>
        </authorList>
    </citation>
    <scope>NUCLEOTIDE SEQUENCE [LARGE SCALE GENOMIC DNA]</scope>
    <source>
        <strain evidence="4">DSM 13188</strain>
    </source>
</reference>
<evidence type="ECO:0000313" key="4">
    <source>
        <dbReference type="EMBL" id="AIQ57265.1"/>
    </source>
</evidence>
<dbReference type="PROSITE" id="PS00061">
    <property type="entry name" value="ADH_SHORT"/>
    <property type="match status" value="1"/>
</dbReference>
<dbReference type="HOGENOM" id="CLU_010194_2_9_9"/>
<gene>
    <name evidence="4" type="ORF">PBOR_10220</name>
</gene>
<dbReference type="OrthoDB" id="9775296at2"/>
<dbReference type="PRINTS" id="PR00080">
    <property type="entry name" value="SDRFAMILY"/>
</dbReference>
<dbReference type="InterPro" id="IPR051911">
    <property type="entry name" value="SDR_oxidoreductase"/>
</dbReference>
<evidence type="ECO:0000256" key="2">
    <source>
        <dbReference type="ARBA" id="ARBA00023002"/>
    </source>
</evidence>
<keyword evidence="5" id="KW-1185">Reference proteome</keyword>
<dbReference type="InterPro" id="IPR036291">
    <property type="entry name" value="NAD(P)-bd_dom_sf"/>
</dbReference>
<keyword evidence="2" id="KW-0560">Oxidoreductase</keyword>
<dbReference type="RefSeq" id="WP_042211507.1">
    <property type="nucleotide sequence ID" value="NZ_CP009285.1"/>
</dbReference>
<dbReference type="CDD" id="cd05374">
    <property type="entry name" value="17beta-HSD-like_SDR_c"/>
    <property type="match status" value="1"/>
</dbReference>
<dbReference type="SUPFAM" id="SSF51735">
    <property type="entry name" value="NAD(P)-binding Rossmann-fold domains"/>
    <property type="match status" value="1"/>
</dbReference>
<dbReference type="Gene3D" id="3.40.50.720">
    <property type="entry name" value="NAD(P)-binding Rossmann-like Domain"/>
    <property type="match status" value="1"/>
</dbReference>